<evidence type="ECO:0000256" key="1">
    <source>
        <dbReference type="SAM" id="MobiDB-lite"/>
    </source>
</evidence>
<comment type="caution">
    <text evidence="5">The sequence shown here is derived from an EMBL/GenBank/DDBJ whole genome shotgun (WGS) entry which is preliminary data.</text>
</comment>
<reference evidence="5" key="1">
    <citation type="submission" date="2021-12" db="EMBL/GenBank/DDBJ databases">
        <title>Prjna785345.</title>
        <authorList>
            <person name="Rujirawat T."/>
            <person name="Krajaejun T."/>
        </authorList>
    </citation>
    <scope>NUCLEOTIDE SEQUENCE</scope>
    <source>
        <strain evidence="5">Pi057C3</strain>
    </source>
</reference>
<evidence type="ECO:0000256" key="3">
    <source>
        <dbReference type="SAM" id="SignalP"/>
    </source>
</evidence>
<dbReference type="SUPFAM" id="SSF56112">
    <property type="entry name" value="Protein kinase-like (PK-like)"/>
    <property type="match status" value="1"/>
</dbReference>
<dbReference type="Pfam" id="PF07714">
    <property type="entry name" value="PK_Tyr_Ser-Thr"/>
    <property type="match status" value="1"/>
</dbReference>
<dbReference type="GO" id="GO:0004674">
    <property type="term" value="F:protein serine/threonine kinase activity"/>
    <property type="evidence" value="ECO:0007669"/>
    <property type="project" value="TreeGrafter"/>
</dbReference>
<feature type="region of interest" description="Disordered" evidence="1">
    <location>
        <begin position="239"/>
        <end position="267"/>
    </location>
</feature>
<dbReference type="InterPro" id="IPR011009">
    <property type="entry name" value="Kinase-like_dom_sf"/>
</dbReference>
<dbReference type="PROSITE" id="PS50011">
    <property type="entry name" value="PROTEIN_KINASE_DOM"/>
    <property type="match status" value="1"/>
</dbReference>
<proteinExistence type="predicted"/>
<gene>
    <name evidence="5" type="ORF">P43SY_001546</name>
</gene>
<dbReference type="PANTHER" id="PTHR44329:SF214">
    <property type="entry name" value="PROTEIN KINASE DOMAIN-CONTAINING PROTEIN"/>
    <property type="match status" value="1"/>
</dbReference>
<evidence type="ECO:0000259" key="4">
    <source>
        <dbReference type="PROSITE" id="PS50011"/>
    </source>
</evidence>
<feature type="transmembrane region" description="Helical" evidence="2">
    <location>
        <begin position="274"/>
        <end position="295"/>
    </location>
</feature>
<feature type="chain" id="PRO_5042257364" description="Protein kinase domain-containing protein" evidence="3">
    <location>
        <begin position="23"/>
        <end position="619"/>
    </location>
</feature>
<dbReference type="InterPro" id="IPR001245">
    <property type="entry name" value="Ser-Thr/Tyr_kinase_cat_dom"/>
</dbReference>
<dbReference type="GO" id="GO:0005524">
    <property type="term" value="F:ATP binding"/>
    <property type="evidence" value="ECO:0007669"/>
    <property type="project" value="InterPro"/>
</dbReference>
<protein>
    <recommendedName>
        <fullName evidence="4">Protein kinase domain-containing protein</fullName>
    </recommendedName>
</protein>
<dbReference type="InterPro" id="IPR051681">
    <property type="entry name" value="Ser/Thr_Kinases-Pseudokinases"/>
</dbReference>
<evidence type="ECO:0000313" key="6">
    <source>
        <dbReference type="Proteomes" id="UP001209570"/>
    </source>
</evidence>
<dbReference type="PANTHER" id="PTHR44329">
    <property type="entry name" value="SERINE/THREONINE-PROTEIN KINASE TNNI3K-RELATED"/>
    <property type="match status" value="1"/>
</dbReference>
<keyword evidence="2" id="KW-1133">Transmembrane helix</keyword>
<dbReference type="Gene3D" id="1.10.510.10">
    <property type="entry name" value="Transferase(Phosphotransferase) domain 1"/>
    <property type="match status" value="1"/>
</dbReference>
<dbReference type="EMBL" id="JAKCXM010000569">
    <property type="protein sequence ID" value="KAJ0392813.1"/>
    <property type="molecule type" value="Genomic_DNA"/>
</dbReference>
<keyword evidence="3" id="KW-0732">Signal</keyword>
<evidence type="ECO:0000256" key="2">
    <source>
        <dbReference type="SAM" id="Phobius"/>
    </source>
</evidence>
<organism evidence="5 6">
    <name type="scientific">Pythium insidiosum</name>
    <name type="common">Pythiosis disease agent</name>
    <dbReference type="NCBI Taxonomy" id="114742"/>
    <lineage>
        <taxon>Eukaryota</taxon>
        <taxon>Sar</taxon>
        <taxon>Stramenopiles</taxon>
        <taxon>Oomycota</taxon>
        <taxon>Peronosporomycetes</taxon>
        <taxon>Pythiales</taxon>
        <taxon>Pythiaceae</taxon>
        <taxon>Pythium</taxon>
    </lineage>
</organism>
<accession>A0AAD5LB50</accession>
<keyword evidence="2" id="KW-0812">Transmembrane</keyword>
<dbReference type="InterPro" id="IPR000719">
    <property type="entry name" value="Prot_kinase_dom"/>
</dbReference>
<sequence length="619" mass="66716">MRACVLRLFAAAAAVAVGLAHAQPGYKAVLNRDCEKVTVTVEPTGNLTALCDGTGKSALDGAVQMLHKPRVEIRIRNDAPSAVVTIQTDKQVETISEVWIGCYENLPTPPRVAFGLPDTWAKFPNLSSLKMENTNAANVSMQLPGPNNGSWLNKIDFQGTRFSAVPALLYERVYAKLEVLNLDLNVSAGATQSLSATHYDNLETNMAVAKLNASVTLIEDCSTGATARKPVLVVCKNGKLPTPTKPSPSAPESPSDESSPEASTPQEYSSGSSAAAVVLVILAVLLVGAIGFVFFRRRQGKALAGHESPAEKDRRTFLARGQSLLANDTKLAPLLLDHKDLSLTKQLGQGQLWLGEYAGQSVVVSRVLTAKRDESATLALHAQAQVWAALAHANIVSLVGVAWVQDTDLGVVAEFMDHGSLQSVLLDEGIELTLRQRVRLCLGVANALAYLHAPSRQLHLRRLSSRKVLVNDALESKVSLFECARSAANDAPLPLPPPQRFGAGELAWMAPEQLEEASSWDPQRANIFSMGVLLSEALTRRVPYQDESGARGFTLADLALRQRIQLRQPLVPHENSAAFQALPPALQTLVQRCLSYDVSERPSADEIVEVLQASECMSE</sequence>
<feature type="domain" description="Protein kinase" evidence="4">
    <location>
        <begin position="341"/>
        <end position="617"/>
    </location>
</feature>
<evidence type="ECO:0000313" key="5">
    <source>
        <dbReference type="EMBL" id="KAJ0392813.1"/>
    </source>
</evidence>
<dbReference type="Gene3D" id="3.30.200.20">
    <property type="entry name" value="Phosphorylase Kinase, domain 1"/>
    <property type="match status" value="1"/>
</dbReference>
<keyword evidence="2" id="KW-0472">Membrane</keyword>
<dbReference type="AlphaFoldDB" id="A0AAD5LB50"/>
<keyword evidence="6" id="KW-1185">Reference proteome</keyword>
<dbReference type="Proteomes" id="UP001209570">
    <property type="component" value="Unassembled WGS sequence"/>
</dbReference>
<name>A0AAD5LB50_PYTIN</name>
<feature type="signal peptide" evidence="3">
    <location>
        <begin position="1"/>
        <end position="22"/>
    </location>
</feature>